<organism evidence="2 3">
    <name type="scientific">Pseudodesulfovibrio cashew</name>
    <dbReference type="NCBI Taxonomy" id="2678688"/>
    <lineage>
        <taxon>Bacteria</taxon>
        <taxon>Pseudomonadati</taxon>
        <taxon>Thermodesulfobacteriota</taxon>
        <taxon>Desulfovibrionia</taxon>
        <taxon>Desulfovibrionales</taxon>
        <taxon>Desulfovibrionaceae</taxon>
    </lineage>
</organism>
<feature type="transmembrane region" description="Helical" evidence="1">
    <location>
        <begin position="54"/>
        <end position="73"/>
    </location>
</feature>
<protein>
    <submittedName>
        <fullName evidence="2">Uncharacterized protein</fullName>
    </submittedName>
</protein>
<gene>
    <name evidence="2" type="ORF">GM415_04005</name>
</gene>
<evidence type="ECO:0000256" key="1">
    <source>
        <dbReference type="SAM" id="Phobius"/>
    </source>
</evidence>
<keyword evidence="1" id="KW-0812">Transmembrane</keyword>
<reference evidence="2 3" key="1">
    <citation type="submission" date="2019-11" db="EMBL/GenBank/DDBJ databases">
        <authorList>
            <person name="Zheng R.K."/>
            <person name="Sun C.M."/>
        </authorList>
    </citation>
    <scope>NUCLEOTIDE SEQUENCE [LARGE SCALE GENOMIC DNA]</scope>
    <source>
        <strain evidence="2 3">SRB007</strain>
    </source>
</reference>
<name>A0A6I6J906_9BACT</name>
<evidence type="ECO:0000313" key="2">
    <source>
        <dbReference type="EMBL" id="QGY39316.1"/>
    </source>
</evidence>
<feature type="transmembrane region" description="Helical" evidence="1">
    <location>
        <begin position="12"/>
        <end position="34"/>
    </location>
</feature>
<sequence>MSIQSSHTVGRMGLAVWASVVLLGALFVWTLGGGSSLALVPSMFMAALALEGNWFYFLATVCIGGAVTCVWLLRPTFQRLVLAGASIWATVTVFVYFSAMLTPYGR</sequence>
<feature type="transmembrane region" description="Helical" evidence="1">
    <location>
        <begin position="80"/>
        <end position="101"/>
    </location>
</feature>
<dbReference type="AlphaFoldDB" id="A0A6I6J906"/>
<evidence type="ECO:0000313" key="3">
    <source>
        <dbReference type="Proteomes" id="UP000428328"/>
    </source>
</evidence>
<proteinExistence type="predicted"/>
<dbReference type="Proteomes" id="UP000428328">
    <property type="component" value="Chromosome"/>
</dbReference>
<keyword evidence="3" id="KW-1185">Reference proteome</keyword>
<keyword evidence="1" id="KW-0472">Membrane</keyword>
<dbReference type="KEGG" id="psel:GM415_04005"/>
<accession>A0A6I6J906</accession>
<dbReference type="RefSeq" id="WP_158946541.1">
    <property type="nucleotide sequence ID" value="NZ_CP046400.1"/>
</dbReference>
<keyword evidence="1" id="KW-1133">Transmembrane helix</keyword>
<dbReference type="EMBL" id="CP046400">
    <property type="protein sequence ID" value="QGY39316.1"/>
    <property type="molecule type" value="Genomic_DNA"/>
</dbReference>